<dbReference type="PANTHER" id="PTHR15032:SF36">
    <property type="entry name" value="METALLO-BETA-LACTAMASE DOMAIN-CONTAINING PROTEIN"/>
    <property type="match status" value="1"/>
</dbReference>
<dbReference type="Gene3D" id="3.60.15.10">
    <property type="entry name" value="Ribonuclease Z/Hydroxyacylglutathione hydrolase-like"/>
    <property type="match status" value="1"/>
</dbReference>
<dbReference type="InterPro" id="IPR036866">
    <property type="entry name" value="RibonucZ/Hydroxyglut_hydro"/>
</dbReference>
<feature type="compositionally biased region" description="Polar residues" evidence="1">
    <location>
        <begin position="1"/>
        <end position="13"/>
    </location>
</feature>
<protein>
    <submittedName>
        <fullName evidence="3">MBL fold metallo-hydrolase</fullName>
    </submittedName>
</protein>
<keyword evidence="3" id="KW-0378">Hydrolase</keyword>
<dbReference type="InterPro" id="IPR001279">
    <property type="entry name" value="Metallo-B-lactamas"/>
</dbReference>
<gene>
    <name evidence="3" type="ORF">H3146_00755</name>
</gene>
<dbReference type="Proteomes" id="UP000525686">
    <property type="component" value="Unassembled WGS sequence"/>
</dbReference>
<dbReference type="RefSeq" id="WP_181353189.1">
    <property type="nucleotide sequence ID" value="NZ_JABJWZ010000003.1"/>
</dbReference>
<dbReference type="Pfam" id="PF12706">
    <property type="entry name" value="Lactamase_B_2"/>
    <property type="match status" value="1"/>
</dbReference>
<feature type="region of interest" description="Disordered" evidence="1">
    <location>
        <begin position="1"/>
        <end position="60"/>
    </location>
</feature>
<proteinExistence type="predicted"/>
<feature type="compositionally biased region" description="Low complexity" evidence="1">
    <location>
        <begin position="51"/>
        <end position="60"/>
    </location>
</feature>
<dbReference type="GO" id="GO:0016787">
    <property type="term" value="F:hydrolase activity"/>
    <property type="evidence" value="ECO:0007669"/>
    <property type="project" value="UniProtKB-KW"/>
</dbReference>
<dbReference type="SUPFAM" id="SSF56281">
    <property type="entry name" value="Metallo-hydrolase/oxidoreductase"/>
    <property type="match status" value="1"/>
</dbReference>
<reference evidence="4" key="1">
    <citation type="submission" date="2020-05" db="EMBL/GenBank/DDBJ databases">
        <title>Classification of alakaliphilic streptomycetes isolated from an alkaline soil next to Lonar Crater, India and a proposal for the recognition of Streptomyces alkaliterrae sp. nov.</title>
        <authorList>
            <person name="Golinska P."/>
        </authorList>
    </citation>
    <scope>NUCLEOTIDE SEQUENCE [LARGE SCALE GENOMIC DNA]</scope>
    <source>
        <strain evidence="4">OF3</strain>
    </source>
</reference>
<evidence type="ECO:0000313" key="3">
    <source>
        <dbReference type="EMBL" id="MBB1251900.1"/>
    </source>
</evidence>
<name>A0A7W3WGT7_9ACTN</name>
<evidence type="ECO:0000256" key="1">
    <source>
        <dbReference type="SAM" id="MobiDB-lite"/>
    </source>
</evidence>
<accession>A0A7W3WGT7</accession>
<dbReference type="AlphaFoldDB" id="A0A7W3WGT7"/>
<feature type="domain" description="Metallo-beta-lactamase" evidence="2">
    <location>
        <begin position="117"/>
        <end position="311"/>
    </location>
</feature>
<comment type="caution">
    <text evidence="3">The sequence shown here is derived from an EMBL/GenBank/DDBJ whole genome shotgun (WGS) entry which is preliminary data.</text>
</comment>
<dbReference type="EMBL" id="JABJWZ010000003">
    <property type="protein sequence ID" value="MBB1251900.1"/>
    <property type="molecule type" value="Genomic_DNA"/>
</dbReference>
<sequence length="354" mass="39297">MTEQTDQADTTGPKNVPSKGAPPRADGSPRPVAPRPPGERRTWPRSFADRLTSPLPGPGTLLRAMRTRALRPPSAALAQARELPYRQAPLPVPDVGQTSVTWAGHASWVLRTGGLTVLTDPVWSRRILGTPSRLTPPGVPWAELPPVDAVVISHNHYDHLDAPTLSRLPRDTPMFVPAGLGAWCRRRRFTRVVELDWWEAAELPAPDGGRVRFDFVPAHHWSKRGLWDTCRSLWGGWIVSSERHRVYFAGDTGYGHWFSEIGDRHPDIDLALMPIGAYAPRWMLRPVHTDPEEAVRATLDVGARRMAPMHWATFILSAEPPLEPLSRTRAAWAEAGRPVEDLWDLPVGASAVLD</sequence>
<evidence type="ECO:0000313" key="4">
    <source>
        <dbReference type="Proteomes" id="UP000525686"/>
    </source>
</evidence>
<organism evidence="3 4">
    <name type="scientific">Streptomyces alkaliterrae</name>
    <dbReference type="NCBI Taxonomy" id="2213162"/>
    <lineage>
        <taxon>Bacteria</taxon>
        <taxon>Bacillati</taxon>
        <taxon>Actinomycetota</taxon>
        <taxon>Actinomycetes</taxon>
        <taxon>Kitasatosporales</taxon>
        <taxon>Streptomycetaceae</taxon>
        <taxon>Streptomyces</taxon>
    </lineage>
</organism>
<dbReference type="GO" id="GO:0005737">
    <property type="term" value="C:cytoplasm"/>
    <property type="evidence" value="ECO:0007669"/>
    <property type="project" value="TreeGrafter"/>
</dbReference>
<evidence type="ECO:0000259" key="2">
    <source>
        <dbReference type="Pfam" id="PF12706"/>
    </source>
</evidence>
<dbReference type="PANTHER" id="PTHR15032">
    <property type="entry name" value="N-ACYL-PHOSPHATIDYLETHANOLAMINE-HYDROLYZING PHOSPHOLIPASE D"/>
    <property type="match status" value="1"/>
</dbReference>